<evidence type="ECO:0000313" key="2">
    <source>
        <dbReference type="Proteomes" id="UP000215459"/>
    </source>
</evidence>
<name>A0A235B711_9BACL</name>
<dbReference type="Proteomes" id="UP000215459">
    <property type="component" value="Unassembled WGS sequence"/>
</dbReference>
<protein>
    <submittedName>
        <fullName evidence="1">Uncharacterized protein</fullName>
    </submittedName>
</protein>
<evidence type="ECO:0000313" key="1">
    <source>
        <dbReference type="EMBL" id="OYD07769.1"/>
    </source>
</evidence>
<dbReference type="AlphaFoldDB" id="A0A235B711"/>
<accession>A0A235B711</accession>
<reference evidence="1 2" key="1">
    <citation type="submission" date="2017-07" db="EMBL/GenBank/DDBJ databases">
        <title>The genome sequence of Paludifilum halophilum highlights mechanisms for microbial adaptation to high salt environemnts.</title>
        <authorList>
            <person name="Belbahri L."/>
        </authorList>
    </citation>
    <scope>NUCLEOTIDE SEQUENCE [LARGE SCALE GENOMIC DNA]</scope>
    <source>
        <strain evidence="1 2">DSM 102817</strain>
    </source>
</reference>
<sequence>MQVQEAQASLLAIGFFQIHLLGEVAGAADTWSRSFLWMRLFTRVMKQLDKKVMLPPGFRKTS</sequence>
<comment type="caution">
    <text evidence="1">The sequence shown here is derived from an EMBL/GenBank/DDBJ whole genome shotgun (WGS) entry which is preliminary data.</text>
</comment>
<proteinExistence type="predicted"/>
<keyword evidence="2" id="KW-1185">Reference proteome</keyword>
<dbReference type="EMBL" id="NOWF01000005">
    <property type="protein sequence ID" value="OYD07769.1"/>
    <property type="molecule type" value="Genomic_DNA"/>
</dbReference>
<organism evidence="1 2">
    <name type="scientific">Paludifilum halophilum</name>
    <dbReference type="NCBI Taxonomy" id="1642702"/>
    <lineage>
        <taxon>Bacteria</taxon>
        <taxon>Bacillati</taxon>
        <taxon>Bacillota</taxon>
        <taxon>Bacilli</taxon>
        <taxon>Bacillales</taxon>
        <taxon>Thermoactinomycetaceae</taxon>
        <taxon>Paludifilum</taxon>
    </lineage>
</organism>
<gene>
    <name evidence="1" type="ORF">CHM34_09890</name>
</gene>